<comment type="caution">
    <text evidence="1">The sequence shown here is derived from an EMBL/GenBank/DDBJ whole genome shotgun (WGS) entry which is preliminary data.</text>
</comment>
<name>A0ABM8V4G9_THEXY</name>
<reference evidence="1 2" key="1">
    <citation type="submission" date="2021-04" db="EMBL/GenBank/DDBJ databases">
        <authorList>
            <person name="Rakotoarivonina H."/>
        </authorList>
    </citation>
    <scope>NUCLEOTIDE SEQUENCE [LARGE SCALE GENOMIC DNA]</scope>
    <source>
        <strain evidence="1 2">XE</strain>
    </source>
</reference>
<proteinExistence type="predicted"/>
<accession>A0ABM8V4G9</accession>
<organism evidence="1 2">
    <name type="scientific">Thermobacillus xylanilyticus</name>
    <dbReference type="NCBI Taxonomy" id="76633"/>
    <lineage>
        <taxon>Bacteria</taxon>
        <taxon>Bacillati</taxon>
        <taxon>Bacillota</taxon>
        <taxon>Bacilli</taxon>
        <taxon>Bacillales</taxon>
        <taxon>Paenibacillaceae</taxon>
        <taxon>Thermobacillus</taxon>
    </lineage>
</organism>
<dbReference type="Proteomes" id="UP000681526">
    <property type="component" value="Unassembled WGS sequence"/>
</dbReference>
<protein>
    <submittedName>
        <fullName evidence="1">Uncharacterized protein</fullName>
    </submittedName>
</protein>
<evidence type="ECO:0000313" key="2">
    <source>
        <dbReference type="Proteomes" id="UP000681526"/>
    </source>
</evidence>
<gene>
    <name evidence="1" type="primary">txxe 2093</name>
    <name evidence="1" type="ORF">TXXE_10295</name>
</gene>
<dbReference type="EMBL" id="CAJRAY010000046">
    <property type="protein sequence ID" value="CAG5086828.1"/>
    <property type="molecule type" value="Genomic_DNA"/>
</dbReference>
<evidence type="ECO:0000313" key="1">
    <source>
        <dbReference type="EMBL" id="CAG5086828.1"/>
    </source>
</evidence>
<sequence>MFIFNKEEGVVYKLGYV</sequence>
<keyword evidence="2" id="KW-1185">Reference proteome</keyword>